<dbReference type="InterPro" id="IPR008538">
    <property type="entry name" value="Uma2"/>
</dbReference>
<dbReference type="PANTHER" id="PTHR35400:SF1">
    <property type="entry name" value="SLR1083 PROTEIN"/>
    <property type="match status" value="1"/>
</dbReference>
<dbReference type="Gene3D" id="3.90.1570.10">
    <property type="entry name" value="tt1808, chain A"/>
    <property type="match status" value="1"/>
</dbReference>
<dbReference type="Pfam" id="PF05685">
    <property type="entry name" value="Uma2"/>
    <property type="match status" value="1"/>
</dbReference>
<dbReference type="RefSeq" id="WP_146524330.1">
    <property type="nucleotide sequence ID" value="NZ_SJPV01000001.1"/>
</dbReference>
<dbReference type="OrthoDB" id="9789502at2"/>
<gene>
    <name evidence="2" type="ORF">Poly41_05300</name>
</gene>
<organism evidence="2 3">
    <name type="scientific">Novipirellula artificiosorum</name>
    <dbReference type="NCBI Taxonomy" id="2528016"/>
    <lineage>
        <taxon>Bacteria</taxon>
        <taxon>Pseudomonadati</taxon>
        <taxon>Planctomycetota</taxon>
        <taxon>Planctomycetia</taxon>
        <taxon>Pirellulales</taxon>
        <taxon>Pirellulaceae</taxon>
        <taxon>Novipirellula</taxon>
    </lineage>
</organism>
<accession>A0A5C6E185</accession>
<protein>
    <recommendedName>
        <fullName evidence="1">Putative restriction endonuclease domain-containing protein</fullName>
    </recommendedName>
</protein>
<dbReference type="SUPFAM" id="SSF52980">
    <property type="entry name" value="Restriction endonuclease-like"/>
    <property type="match status" value="1"/>
</dbReference>
<name>A0A5C6E185_9BACT</name>
<feature type="domain" description="Putative restriction endonuclease" evidence="1">
    <location>
        <begin position="20"/>
        <end position="172"/>
    </location>
</feature>
<evidence type="ECO:0000259" key="1">
    <source>
        <dbReference type="Pfam" id="PF05685"/>
    </source>
</evidence>
<dbReference type="CDD" id="cd06260">
    <property type="entry name" value="DUF820-like"/>
    <property type="match status" value="1"/>
</dbReference>
<evidence type="ECO:0000313" key="2">
    <source>
        <dbReference type="EMBL" id="TWU42234.1"/>
    </source>
</evidence>
<dbReference type="InterPro" id="IPR011335">
    <property type="entry name" value="Restrct_endonuc-II-like"/>
</dbReference>
<keyword evidence="3" id="KW-1185">Reference proteome</keyword>
<dbReference type="PANTHER" id="PTHR35400">
    <property type="entry name" value="SLR1083 PROTEIN"/>
    <property type="match status" value="1"/>
</dbReference>
<evidence type="ECO:0000313" key="3">
    <source>
        <dbReference type="Proteomes" id="UP000319143"/>
    </source>
</evidence>
<dbReference type="EMBL" id="SJPV01000001">
    <property type="protein sequence ID" value="TWU42234.1"/>
    <property type="molecule type" value="Genomic_DNA"/>
</dbReference>
<proteinExistence type="predicted"/>
<dbReference type="AlphaFoldDB" id="A0A5C6E185"/>
<dbReference type="Proteomes" id="UP000319143">
    <property type="component" value="Unassembled WGS sequence"/>
</dbReference>
<reference evidence="2 3" key="1">
    <citation type="submission" date="2019-02" db="EMBL/GenBank/DDBJ databases">
        <title>Deep-cultivation of Planctomycetes and their phenomic and genomic characterization uncovers novel biology.</title>
        <authorList>
            <person name="Wiegand S."/>
            <person name="Jogler M."/>
            <person name="Boedeker C."/>
            <person name="Pinto D."/>
            <person name="Vollmers J."/>
            <person name="Rivas-Marin E."/>
            <person name="Kohn T."/>
            <person name="Peeters S.H."/>
            <person name="Heuer A."/>
            <person name="Rast P."/>
            <person name="Oberbeckmann S."/>
            <person name="Bunk B."/>
            <person name="Jeske O."/>
            <person name="Meyerdierks A."/>
            <person name="Storesund J.E."/>
            <person name="Kallscheuer N."/>
            <person name="Luecker S."/>
            <person name="Lage O.M."/>
            <person name="Pohl T."/>
            <person name="Merkel B.J."/>
            <person name="Hornburger P."/>
            <person name="Mueller R.-W."/>
            <person name="Bruemmer F."/>
            <person name="Labrenz M."/>
            <person name="Spormann A.M."/>
            <person name="Op Den Camp H."/>
            <person name="Overmann J."/>
            <person name="Amann R."/>
            <person name="Jetten M.S.M."/>
            <person name="Mascher T."/>
            <person name="Medema M.H."/>
            <person name="Devos D.P."/>
            <person name="Kaster A.-K."/>
            <person name="Ovreas L."/>
            <person name="Rohde M."/>
            <person name="Galperin M.Y."/>
            <person name="Jogler C."/>
        </authorList>
    </citation>
    <scope>NUCLEOTIDE SEQUENCE [LARGE SCALE GENOMIC DNA]</scope>
    <source>
        <strain evidence="2 3">Poly41</strain>
    </source>
</reference>
<sequence>MSNVLDIPEVRAAAVRLTPAQYHRLYEMGVLPEKTELLSGIVIEKMPKSPLHTWMVLFLQKWLIATVGNGFQVRKEDPLTLYDSEPEPDISVVAGTPDDFRLQHPSSAKLVIEVALNSEGMDRQKAEIYAAAGIEEYWMVLPSSKAIEVFRDCSDGRYQSCIRFDEASTLSPLLAPHSPLPIGELFANTTA</sequence>
<comment type="caution">
    <text evidence="2">The sequence shown here is derived from an EMBL/GenBank/DDBJ whole genome shotgun (WGS) entry which is preliminary data.</text>
</comment>
<dbReference type="InterPro" id="IPR012296">
    <property type="entry name" value="Nuclease_put_TT1808"/>
</dbReference>